<dbReference type="OMA" id="RMDLALY"/>
<gene>
    <name evidence="2" type="ORF">ZOSMA_30G00190</name>
</gene>
<evidence type="ECO:0000313" key="3">
    <source>
        <dbReference type="Proteomes" id="UP000036987"/>
    </source>
</evidence>
<accession>A0A0K9P9I5</accession>
<dbReference type="EMBL" id="LFYR01001011">
    <property type="protein sequence ID" value="KMZ65738.1"/>
    <property type="molecule type" value="Genomic_DNA"/>
</dbReference>
<dbReference type="AlphaFoldDB" id="A0A0K9P9I5"/>
<organism evidence="2 3">
    <name type="scientific">Zostera marina</name>
    <name type="common">Eelgrass</name>
    <dbReference type="NCBI Taxonomy" id="29655"/>
    <lineage>
        <taxon>Eukaryota</taxon>
        <taxon>Viridiplantae</taxon>
        <taxon>Streptophyta</taxon>
        <taxon>Embryophyta</taxon>
        <taxon>Tracheophyta</taxon>
        <taxon>Spermatophyta</taxon>
        <taxon>Magnoliopsida</taxon>
        <taxon>Liliopsida</taxon>
        <taxon>Zosteraceae</taxon>
        <taxon>Zostera</taxon>
    </lineage>
</organism>
<dbReference type="PANTHER" id="PTHR12459">
    <property type="entry name" value="TRANSMEMBRANE PROTEIN 135-RELATED"/>
    <property type="match status" value="1"/>
</dbReference>
<comment type="caution">
    <text evidence="2">The sequence shown here is derived from an EMBL/GenBank/DDBJ whole genome shotgun (WGS) entry which is preliminary data.</text>
</comment>
<dbReference type="OrthoDB" id="291792at2759"/>
<proteinExistence type="predicted"/>
<dbReference type="Pfam" id="PF15982">
    <property type="entry name" value="TMEM135_C_rich"/>
    <property type="match status" value="1"/>
</dbReference>
<evidence type="ECO:0000259" key="1">
    <source>
        <dbReference type="Pfam" id="PF15982"/>
    </source>
</evidence>
<dbReference type="PANTHER" id="PTHR12459:SF6">
    <property type="entry name" value="GB|AAD46013.1"/>
    <property type="match status" value="1"/>
</dbReference>
<keyword evidence="3" id="KW-1185">Reference proteome</keyword>
<dbReference type="Pfam" id="PF02466">
    <property type="entry name" value="Tim17"/>
    <property type="match status" value="1"/>
</dbReference>
<feature type="domain" description="Transmembrane protein 135 N-terminal" evidence="1">
    <location>
        <begin position="277"/>
        <end position="404"/>
    </location>
</feature>
<sequence>MHLSSSEFRLKDAEERFRDAIHDLERHHADADPGSDCQCDHIDHSCIAHALGNLCQSFLLSYGVRVGIGIFLRAFKLARSQSYSSILDLKQLVSEKDLIVREEACRIGLLFGGFTGSYHALRCFLRKFRKKETPLNPILAGSIAGLSILALDDSSRRRTLALYLAARLAQCAYNSAKSKNKFHLWGSHWGHGDSLLFSLSCAQVMYAFVMRPDTLPKAYHDFILKTGPVAEPVFKAVRDSCRGFPIDVLSLSAYLSNKKGFESTSLVDNPSIIPCSIIHPDTPSCFIHNGTAATKTFRKTFPLYFSLTFVPSVVLHLQKFLKSPASIFWHAFNGAVRSTIFLSAFVGIFQALICLHRKVAVTDHKLVYWIAGGISALSVLLEKKAKRGELALYVLPRAGDSLWYILINRRLFPDIRNAEVLLFCVSMGGIMYYLEKEPETMASFLRGLLRRFLASRISNVSSPPRNNLSYTYLQSLGAIERSSSDAILDKNDS</sequence>
<dbReference type="InterPro" id="IPR031926">
    <property type="entry name" value="TMEM135_N"/>
</dbReference>
<reference evidence="3" key="1">
    <citation type="journal article" date="2016" name="Nature">
        <title>The genome of the seagrass Zostera marina reveals angiosperm adaptation to the sea.</title>
        <authorList>
            <person name="Olsen J.L."/>
            <person name="Rouze P."/>
            <person name="Verhelst B."/>
            <person name="Lin Y.-C."/>
            <person name="Bayer T."/>
            <person name="Collen J."/>
            <person name="Dattolo E."/>
            <person name="De Paoli E."/>
            <person name="Dittami S."/>
            <person name="Maumus F."/>
            <person name="Michel G."/>
            <person name="Kersting A."/>
            <person name="Lauritano C."/>
            <person name="Lohaus R."/>
            <person name="Toepel M."/>
            <person name="Tonon T."/>
            <person name="Vanneste K."/>
            <person name="Amirebrahimi M."/>
            <person name="Brakel J."/>
            <person name="Bostroem C."/>
            <person name="Chovatia M."/>
            <person name="Grimwood J."/>
            <person name="Jenkins J.W."/>
            <person name="Jueterbock A."/>
            <person name="Mraz A."/>
            <person name="Stam W.T."/>
            <person name="Tice H."/>
            <person name="Bornberg-Bauer E."/>
            <person name="Green P.J."/>
            <person name="Pearson G.A."/>
            <person name="Procaccini G."/>
            <person name="Duarte C.M."/>
            <person name="Schmutz J."/>
            <person name="Reusch T.B.H."/>
            <person name="Van de Peer Y."/>
        </authorList>
    </citation>
    <scope>NUCLEOTIDE SEQUENCE [LARGE SCALE GENOMIC DNA]</scope>
    <source>
        <strain evidence="3">cv. Finnish</strain>
    </source>
</reference>
<name>A0A0K9P9I5_ZOSMR</name>
<dbReference type="InterPro" id="IPR026749">
    <property type="entry name" value="Tmem135"/>
</dbReference>
<protein>
    <submittedName>
        <fullName evidence="2">Integral membrane protein</fullName>
    </submittedName>
</protein>
<dbReference type="Proteomes" id="UP000036987">
    <property type="component" value="Unassembled WGS sequence"/>
</dbReference>
<evidence type="ECO:0000313" key="2">
    <source>
        <dbReference type="EMBL" id="KMZ65738.1"/>
    </source>
</evidence>